<dbReference type="Proteomes" id="UP001066276">
    <property type="component" value="Chromosome 5"/>
</dbReference>
<evidence type="ECO:0000313" key="2">
    <source>
        <dbReference type="Proteomes" id="UP001066276"/>
    </source>
</evidence>
<gene>
    <name evidence="1" type="ORF">NDU88_001405</name>
</gene>
<accession>A0AAV7RA87</accession>
<organism evidence="1 2">
    <name type="scientific">Pleurodeles waltl</name>
    <name type="common">Iberian ribbed newt</name>
    <dbReference type="NCBI Taxonomy" id="8319"/>
    <lineage>
        <taxon>Eukaryota</taxon>
        <taxon>Metazoa</taxon>
        <taxon>Chordata</taxon>
        <taxon>Craniata</taxon>
        <taxon>Vertebrata</taxon>
        <taxon>Euteleostomi</taxon>
        <taxon>Amphibia</taxon>
        <taxon>Batrachia</taxon>
        <taxon>Caudata</taxon>
        <taxon>Salamandroidea</taxon>
        <taxon>Salamandridae</taxon>
        <taxon>Pleurodelinae</taxon>
        <taxon>Pleurodeles</taxon>
    </lineage>
</organism>
<keyword evidence="2" id="KW-1185">Reference proteome</keyword>
<name>A0AAV7RA87_PLEWA</name>
<dbReference type="EMBL" id="JANPWB010000009">
    <property type="protein sequence ID" value="KAJ1148577.1"/>
    <property type="molecule type" value="Genomic_DNA"/>
</dbReference>
<sequence length="105" mass="12002">MHFRALLPLRFIAESQPPFCFRAAAIFELQNSLRCRSIPAGTAPICAASLQKLEAPSYAPFWAFFYCRIRWAPFTAPGESRLGVQLHRLQATPPQMKRYIYILLS</sequence>
<proteinExistence type="predicted"/>
<evidence type="ECO:0000313" key="1">
    <source>
        <dbReference type="EMBL" id="KAJ1148577.1"/>
    </source>
</evidence>
<reference evidence="1" key="1">
    <citation type="journal article" date="2022" name="bioRxiv">
        <title>Sequencing and chromosome-scale assembly of the giantPleurodeles waltlgenome.</title>
        <authorList>
            <person name="Brown T."/>
            <person name="Elewa A."/>
            <person name="Iarovenko S."/>
            <person name="Subramanian E."/>
            <person name="Araus A.J."/>
            <person name="Petzold A."/>
            <person name="Susuki M."/>
            <person name="Suzuki K.-i.T."/>
            <person name="Hayashi T."/>
            <person name="Toyoda A."/>
            <person name="Oliveira C."/>
            <person name="Osipova E."/>
            <person name="Leigh N.D."/>
            <person name="Simon A."/>
            <person name="Yun M.H."/>
        </authorList>
    </citation>
    <scope>NUCLEOTIDE SEQUENCE</scope>
    <source>
        <strain evidence="1">20211129_DDA</strain>
        <tissue evidence="1">Liver</tissue>
    </source>
</reference>
<comment type="caution">
    <text evidence="1">The sequence shown here is derived from an EMBL/GenBank/DDBJ whole genome shotgun (WGS) entry which is preliminary data.</text>
</comment>
<dbReference type="AlphaFoldDB" id="A0AAV7RA87"/>
<protein>
    <submittedName>
        <fullName evidence="1">Uncharacterized protein</fullName>
    </submittedName>
</protein>